<comment type="cofactor">
    <cofactor evidence="12">
        <name>thiamine diphosphate</name>
        <dbReference type="ChEBI" id="CHEBI:58937"/>
    </cofactor>
    <text evidence="12">Binds 1 thiamine pyrophosphate per subunit. During the reaction, the substrate forms a covalent intermediate with the cofactor.</text>
</comment>
<comment type="cofactor">
    <cofactor evidence="1">
        <name>Co(2+)</name>
        <dbReference type="ChEBI" id="CHEBI:48828"/>
    </cofactor>
</comment>
<dbReference type="SMART" id="SM00861">
    <property type="entry name" value="Transket_pyr"/>
    <property type="match status" value="1"/>
</dbReference>
<evidence type="ECO:0000256" key="14">
    <source>
        <dbReference type="PIRSR" id="PIRSR605478-5"/>
    </source>
</evidence>
<dbReference type="InterPro" id="IPR005474">
    <property type="entry name" value="Transketolase_N"/>
</dbReference>
<feature type="binding site" evidence="11">
    <location>
        <position position="301"/>
    </location>
    <ligand>
        <name>substrate</name>
    </ligand>
</feature>
<dbReference type="AlphaFoldDB" id="A0A8K0PH07"/>
<dbReference type="NCBIfam" id="TIGR00232">
    <property type="entry name" value="tktlase_bact"/>
    <property type="match status" value="1"/>
</dbReference>
<evidence type="ECO:0000313" key="17">
    <source>
        <dbReference type="Proteomes" id="UP000809789"/>
    </source>
</evidence>
<comment type="catalytic activity">
    <reaction evidence="9">
        <text>D-sedoheptulose 7-phosphate + D-glyceraldehyde 3-phosphate = aldehydo-D-ribose 5-phosphate + D-xylulose 5-phosphate</text>
        <dbReference type="Rhea" id="RHEA:10508"/>
        <dbReference type="ChEBI" id="CHEBI:57483"/>
        <dbReference type="ChEBI" id="CHEBI:57737"/>
        <dbReference type="ChEBI" id="CHEBI:58273"/>
        <dbReference type="ChEBI" id="CHEBI:59776"/>
        <dbReference type="EC" id="2.2.1.1"/>
    </reaction>
</comment>
<feature type="binding site" evidence="12">
    <location>
        <position position="487"/>
    </location>
    <ligand>
        <name>thiamine diphosphate</name>
        <dbReference type="ChEBI" id="CHEBI:58937"/>
    </ligand>
</feature>
<keyword evidence="7 13" id="KW-0460">Magnesium</keyword>
<dbReference type="SUPFAM" id="SSF52922">
    <property type="entry name" value="TK C-terminal domain-like"/>
    <property type="match status" value="1"/>
</dbReference>
<dbReference type="InterPro" id="IPR020826">
    <property type="entry name" value="Transketolase_BS"/>
</dbReference>
<feature type="binding site" evidence="13">
    <location>
        <position position="195"/>
    </location>
    <ligand>
        <name>Mg(2+)</name>
        <dbReference type="ChEBI" id="CHEBI:18420"/>
    </ligand>
</feature>
<reference evidence="16" key="1">
    <citation type="submission" date="2021-07" db="EMBL/GenBank/DDBJ databases">
        <title>Elsinoe batatas strain:CRI-CJ2 Genome sequencing and assembly.</title>
        <authorList>
            <person name="Huang L."/>
        </authorList>
    </citation>
    <scope>NUCLEOTIDE SEQUENCE</scope>
    <source>
        <strain evidence="16">CRI-CJ2</strain>
    </source>
</reference>
<proteinExistence type="inferred from homology"/>
<dbReference type="FunFam" id="3.40.50.970:FF:000004">
    <property type="entry name" value="Transketolase"/>
    <property type="match status" value="1"/>
</dbReference>
<dbReference type="InterPro" id="IPR009014">
    <property type="entry name" value="Transketo_C/PFOR_II"/>
</dbReference>
<dbReference type="CDD" id="cd02012">
    <property type="entry name" value="TPP_TK"/>
    <property type="match status" value="1"/>
</dbReference>
<sequence>MAAVQSAPQVSGHGSYGKNVAEALLKEEDEERSSVEKLSKEHDITLKTIRLLIADLCSQYKAGHPGGAMGMAAIGVALWKYAMRYSPTQADWFNRDRFVLSNGHACLFQYCFLHFAGYPAFDFDMLKTYHSEKPESLCPGHPEIEAEGVEVTTGPLGQGITNAVGLAMATKHLAAQYNRDGFEVVNNHTWCMIGDACPQEGIGQEAISLAGHWRLNNLTVIYDNNQITCDGSVDMTNSEDIDARFRAANWDVIDVYDGCFNVDGIVDALRKAKQSRDKPTLVNVRTIIGVGSAVAGQAVAHGAPFKADDIEQMKQAYGFDPSQTFIIPEIVRDFFSDLPSKGRQHVKEWDELVASYTRAHPKVAAEFQSRREGNLPSDWETLIPSSFPNEATASRKSSGLTFQPIADKHNQFMIGTADLSPSVNLLYPSKVAFQNPNLETTCGINGTYAGRYIHYGVREHAMAAISNGLAAYNPGTIIPITSSFFMFYLYAAPAVRMGALQKLQVIHVATHDSIGMGEDGPTHQPIELAALFRAMPELLYIRPGDSEEVAGAWSVAIKHRHGPTIISCSRHALKQYPGKTKRSSVAKGAYVLEESDGKPDVTMIGVGAELAFAVDVAEKLKTKGLKTRVVSFPCMRLFEQQSVEYKRSVLKRNEAPAVVIEPYAALGWERYADAGVNMKTFGHSLTNEYVYKHFGYEVGSMAERVEGFLQDRKSGKILQGEYADL</sequence>
<dbReference type="Gene3D" id="3.40.50.970">
    <property type="match status" value="2"/>
</dbReference>
<dbReference type="InterPro" id="IPR005475">
    <property type="entry name" value="Transketolase-like_Pyr-bd"/>
</dbReference>
<dbReference type="EC" id="2.2.1.1" evidence="4"/>
<feature type="binding site" evidence="11">
    <location>
        <position position="511"/>
    </location>
    <ligand>
        <name>substrate</name>
    </ligand>
</feature>
<evidence type="ECO:0000256" key="10">
    <source>
        <dbReference type="PIRSR" id="PIRSR605478-1"/>
    </source>
</evidence>
<keyword evidence="5" id="KW-0808">Transferase</keyword>
<dbReference type="GO" id="GO:0046872">
    <property type="term" value="F:metal ion binding"/>
    <property type="evidence" value="ECO:0007669"/>
    <property type="project" value="UniProtKB-KW"/>
</dbReference>
<evidence type="ECO:0000313" key="16">
    <source>
        <dbReference type="EMBL" id="KAG8628067.1"/>
    </source>
</evidence>
<dbReference type="InterPro" id="IPR029061">
    <property type="entry name" value="THDP-binding"/>
</dbReference>
<dbReference type="FunFam" id="3.40.50.920:FF:000012">
    <property type="entry name" value="Transketolase, variant 1"/>
    <property type="match status" value="1"/>
</dbReference>
<keyword evidence="17" id="KW-1185">Reference proteome</keyword>
<protein>
    <recommendedName>
        <fullName evidence="4">transketolase</fullName>
        <ecNumber evidence="4">2.2.1.1</ecNumber>
    </recommendedName>
</protein>
<name>A0A8K0PH07_9PEZI</name>
<evidence type="ECO:0000256" key="6">
    <source>
        <dbReference type="ARBA" id="ARBA00022723"/>
    </source>
</evidence>
<dbReference type="InterPro" id="IPR055152">
    <property type="entry name" value="Transketolase-like_C_2"/>
</dbReference>
<feature type="active site" description="Proton donor" evidence="10">
    <location>
        <position position="459"/>
    </location>
</feature>
<dbReference type="GO" id="GO:0006098">
    <property type="term" value="P:pentose-phosphate shunt"/>
    <property type="evidence" value="ECO:0007669"/>
    <property type="project" value="TreeGrafter"/>
</dbReference>
<dbReference type="Pfam" id="PF02779">
    <property type="entry name" value="Transket_pyr"/>
    <property type="match status" value="1"/>
</dbReference>
<dbReference type="Pfam" id="PF00456">
    <property type="entry name" value="Transketolase_N"/>
    <property type="match status" value="1"/>
</dbReference>
<evidence type="ECO:0000256" key="2">
    <source>
        <dbReference type="ARBA" id="ARBA00007131"/>
    </source>
</evidence>
<keyword evidence="8 12" id="KW-0786">Thiamine pyrophosphate</keyword>
<comment type="cofactor">
    <cofactor evidence="13">
        <name>Mg(2+)</name>
        <dbReference type="ChEBI" id="CHEBI:18420"/>
    </cofactor>
    <text evidence="13">Binds 1 Mg(2+) ion per subunit. Can also utilize other divalent metal cations, such as Ca(2+), Mn(2+) and Co(2+).</text>
</comment>
<feature type="binding site" evidence="11">
    <location>
        <position position="519"/>
    </location>
    <ligand>
        <name>substrate</name>
    </ligand>
</feature>
<comment type="caution">
    <text evidence="16">The sequence shown here is derived from an EMBL/GenBank/DDBJ whole genome shotgun (WGS) entry which is preliminary data.</text>
</comment>
<evidence type="ECO:0000256" key="13">
    <source>
        <dbReference type="PIRSR" id="PIRSR605478-4"/>
    </source>
</evidence>
<evidence type="ECO:0000256" key="3">
    <source>
        <dbReference type="ARBA" id="ARBA00011738"/>
    </source>
</evidence>
<feature type="binding site" evidence="11">
    <location>
        <position position="64"/>
    </location>
    <ligand>
        <name>substrate</name>
    </ligand>
</feature>
<evidence type="ECO:0000259" key="15">
    <source>
        <dbReference type="SMART" id="SM00861"/>
    </source>
</evidence>
<evidence type="ECO:0000256" key="4">
    <source>
        <dbReference type="ARBA" id="ARBA00013152"/>
    </source>
</evidence>
<dbReference type="GO" id="GO:0005634">
    <property type="term" value="C:nucleus"/>
    <property type="evidence" value="ECO:0007669"/>
    <property type="project" value="TreeGrafter"/>
</dbReference>
<evidence type="ECO:0000256" key="12">
    <source>
        <dbReference type="PIRSR" id="PIRSR605478-3"/>
    </source>
</evidence>
<feature type="binding site" evidence="12">
    <location>
        <position position="225"/>
    </location>
    <ligand>
        <name>thiamine diphosphate</name>
        <dbReference type="ChEBI" id="CHEBI:58937"/>
    </ligand>
</feature>
<feature type="binding site" evidence="11">
    <location>
        <position position="570"/>
    </location>
    <ligand>
        <name>substrate</name>
    </ligand>
</feature>
<dbReference type="FunFam" id="3.40.50.970:FF:000003">
    <property type="entry name" value="Transketolase"/>
    <property type="match status" value="1"/>
</dbReference>
<accession>A0A8K0PH07</accession>
<dbReference type="PROSITE" id="PS00802">
    <property type="entry name" value="TRANSKETOLASE_2"/>
    <property type="match status" value="1"/>
</dbReference>
<evidence type="ECO:0000256" key="9">
    <source>
        <dbReference type="ARBA" id="ARBA00049473"/>
    </source>
</evidence>
<keyword evidence="6 13" id="KW-0479">Metal-binding</keyword>
<comment type="similarity">
    <text evidence="2">Belongs to the transketolase family.</text>
</comment>
<feature type="domain" description="Transketolase-like pyrimidine-binding" evidence="15">
    <location>
        <begin position="392"/>
        <end position="575"/>
    </location>
</feature>
<dbReference type="InterPro" id="IPR033247">
    <property type="entry name" value="Transketolase_fam"/>
</dbReference>
<dbReference type="GO" id="GO:0005829">
    <property type="term" value="C:cytosol"/>
    <property type="evidence" value="ECO:0007669"/>
    <property type="project" value="TreeGrafter"/>
</dbReference>
<feature type="binding site" evidence="11">
    <location>
        <position position="523"/>
    </location>
    <ligand>
        <name>substrate</name>
    </ligand>
</feature>
<feature type="binding site" evidence="13">
    <location>
        <position position="227"/>
    </location>
    <ligand>
        <name>Mg(2+)</name>
        <dbReference type="ChEBI" id="CHEBI:18420"/>
    </ligand>
</feature>
<evidence type="ECO:0000256" key="11">
    <source>
        <dbReference type="PIRSR" id="PIRSR605478-2"/>
    </source>
</evidence>
<feature type="binding site" evidence="13">
    <location>
        <position position="225"/>
    </location>
    <ligand>
        <name>Mg(2+)</name>
        <dbReference type="ChEBI" id="CHEBI:18420"/>
    </ligand>
</feature>
<dbReference type="Gene3D" id="3.40.50.920">
    <property type="match status" value="1"/>
</dbReference>
<feature type="binding site" evidence="12">
    <location>
        <position position="104"/>
    </location>
    <ligand>
        <name>thiamine diphosphate</name>
        <dbReference type="ChEBI" id="CHEBI:58937"/>
    </ligand>
</feature>
<feature type="binding site" evidence="12">
    <location>
        <begin position="154"/>
        <end position="156"/>
    </location>
    <ligand>
        <name>thiamine diphosphate</name>
        <dbReference type="ChEBI" id="CHEBI:58937"/>
    </ligand>
</feature>
<feature type="binding site" evidence="12">
    <location>
        <position position="301"/>
    </location>
    <ligand>
        <name>thiamine diphosphate</name>
        <dbReference type="ChEBI" id="CHEBI:58937"/>
    </ligand>
</feature>
<comment type="subunit">
    <text evidence="3">Homodimer.</text>
</comment>
<dbReference type="PANTHER" id="PTHR43522">
    <property type="entry name" value="TRANSKETOLASE"/>
    <property type="match status" value="1"/>
</dbReference>
<dbReference type="InterPro" id="IPR005478">
    <property type="entry name" value="Transketolase_bac-like"/>
</dbReference>
<feature type="binding site" evidence="11">
    <location>
        <position position="395"/>
    </location>
    <ligand>
        <name>substrate</name>
    </ligand>
</feature>
<dbReference type="EMBL" id="JAESVG020000004">
    <property type="protein sequence ID" value="KAG8628067.1"/>
    <property type="molecule type" value="Genomic_DNA"/>
</dbReference>
<dbReference type="SUPFAM" id="SSF52518">
    <property type="entry name" value="Thiamin diphosphate-binding fold (THDP-binding)"/>
    <property type="match status" value="2"/>
</dbReference>
<gene>
    <name evidence="16" type="ORF">KVT40_003940</name>
</gene>
<evidence type="ECO:0000256" key="8">
    <source>
        <dbReference type="ARBA" id="ARBA00023052"/>
    </source>
</evidence>
<dbReference type="PANTHER" id="PTHR43522:SF6">
    <property type="entry name" value="TRANSKETOLASE-LIKE PYRIMIDINE-BINDING DOMAIN-CONTAINING PROTEIN-RELATED"/>
    <property type="match status" value="1"/>
</dbReference>
<feature type="site" description="Important for catalytic activity" evidence="14">
    <location>
        <position position="64"/>
    </location>
</feature>
<dbReference type="GO" id="GO:0004802">
    <property type="term" value="F:transketolase activity"/>
    <property type="evidence" value="ECO:0007669"/>
    <property type="project" value="UniProtKB-EC"/>
</dbReference>
<dbReference type="OrthoDB" id="10267175at2759"/>
<feature type="binding site" evidence="11">
    <location>
        <position position="422"/>
    </location>
    <ligand>
        <name>substrate</name>
    </ligand>
</feature>
<evidence type="ECO:0000256" key="1">
    <source>
        <dbReference type="ARBA" id="ARBA00001941"/>
    </source>
</evidence>
<feature type="site" description="Important for catalytic activity" evidence="14">
    <location>
        <position position="301"/>
    </location>
</feature>
<evidence type="ECO:0000256" key="7">
    <source>
        <dbReference type="ARBA" id="ARBA00022842"/>
    </source>
</evidence>
<dbReference type="Pfam" id="PF22613">
    <property type="entry name" value="Transketolase_C_1"/>
    <property type="match status" value="1"/>
</dbReference>
<dbReference type="Proteomes" id="UP000809789">
    <property type="component" value="Unassembled WGS sequence"/>
</dbReference>
<dbReference type="CDD" id="cd07033">
    <property type="entry name" value="TPP_PYR_DXS_TK_like"/>
    <property type="match status" value="1"/>
</dbReference>
<evidence type="ECO:0000256" key="5">
    <source>
        <dbReference type="ARBA" id="ARBA00022679"/>
    </source>
</evidence>
<organism evidence="16 17">
    <name type="scientific">Elsinoe batatas</name>
    <dbReference type="NCBI Taxonomy" id="2601811"/>
    <lineage>
        <taxon>Eukaryota</taxon>
        <taxon>Fungi</taxon>
        <taxon>Dikarya</taxon>
        <taxon>Ascomycota</taxon>
        <taxon>Pezizomycotina</taxon>
        <taxon>Dothideomycetes</taxon>
        <taxon>Dothideomycetidae</taxon>
        <taxon>Myriangiales</taxon>
        <taxon>Elsinoaceae</taxon>
        <taxon>Elsinoe</taxon>
    </lineage>
</organism>